<keyword evidence="3 6" id="KW-1133">Transmembrane helix</keyword>
<evidence type="ECO:0000313" key="9">
    <source>
        <dbReference type="Proteomes" id="UP000004477"/>
    </source>
</evidence>
<dbReference type="PANTHER" id="PTHR36985">
    <property type="entry name" value="TRANSLOCATION AND ASSEMBLY MODULE SUBUNIT TAMB"/>
    <property type="match status" value="1"/>
</dbReference>
<keyword evidence="9" id="KW-1185">Reference proteome</keyword>
<accession>D1PDA7</accession>
<dbReference type="GO" id="GO:0009306">
    <property type="term" value="P:protein secretion"/>
    <property type="evidence" value="ECO:0007669"/>
    <property type="project" value="InterPro"/>
</dbReference>
<evidence type="ECO:0000259" key="7">
    <source>
        <dbReference type="Pfam" id="PF04357"/>
    </source>
</evidence>
<dbReference type="Proteomes" id="UP000004477">
    <property type="component" value="Unassembled WGS sequence"/>
</dbReference>
<organism evidence="8 9">
    <name type="scientific">Segatella copri DSM 18205</name>
    <dbReference type="NCBI Taxonomy" id="537011"/>
    <lineage>
        <taxon>Bacteria</taxon>
        <taxon>Pseudomonadati</taxon>
        <taxon>Bacteroidota</taxon>
        <taxon>Bacteroidia</taxon>
        <taxon>Bacteroidales</taxon>
        <taxon>Prevotellaceae</taxon>
        <taxon>Segatella</taxon>
    </lineage>
</organism>
<evidence type="ECO:0000256" key="6">
    <source>
        <dbReference type="SAM" id="Phobius"/>
    </source>
</evidence>
<evidence type="ECO:0000256" key="5">
    <source>
        <dbReference type="SAM" id="MobiDB-lite"/>
    </source>
</evidence>
<comment type="caution">
    <text evidence="8">The sequence shown here is derived from an EMBL/GenBank/DDBJ whole genome shotgun (WGS) entry which is preliminary data.</text>
</comment>
<feature type="transmembrane region" description="Helical" evidence="6">
    <location>
        <begin position="12"/>
        <end position="30"/>
    </location>
</feature>
<evidence type="ECO:0000256" key="1">
    <source>
        <dbReference type="ARBA" id="ARBA00004167"/>
    </source>
</evidence>
<name>D1PDA7_9BACT</name>
<dbReference type="Pfam" id="PF04357">
    <property type="entry name" value="TamB"/>
    <property type="match status" value="1"/>
</dbReference>
<sequence>MLMKRYAKWAGITVLTPLVLILLLSILLYLPPVQNWAVKQVAAYASESTGMDISVKQVRLVFPLKLGVEGVKVLQPIDSLKNSPNLALRNKRDTVADIQKIVVDVQLLPLFESQVMVDELNFTQMKVNTTNFIHEARIKGNVGNLRLKAHGIDLGKEKVRVNHALLADARLSVELSDTVPPDTTPSTNFWKVNIEKLKLKNTDFVLHMPGDTLQVNAYFGDAVAQTTYLDLYKGLYQIGHLDWKKGKVNYDQNYIRPVSGMDFNHIALAALTLKADSFYYCDSKIDVKIREAQFKEKSGLQVDQLYGRFVMDSVKLQLPDICLRTPYSQLQATVDMDMNAFDEVKPGKLMAQLKGALGRSDLFLFAGDAFPSAMKKKWPFYPMKIEGSFKGNMQQASFSGLKLSLPTAFELSADGKLGNLTDMNRLKANVDLNARTYHLDFITAMLDPSLMQEIRVPSGIGIRGNIQADGSRYATRLAITEGRGRMRVDAKIDVKTRKDGSIDMNRLAYQAKIQAHNILAKHFLPKQDLHSFTGSLEAKGVGTDVLSPRTRLQAKAQVNRIQYGKYKLDHVLAVAHVANGKVHADIDSKNQYLTGLVSLDALTNSKKLEATLVADVRDVNLYSLEVTKAPMRLSLCGHMDIRSDLKDSHDIMASMSDITVRTAEKNYRPVDVDADVFTRRDTTHAVIDCGDFHLNMDVHGGYKQLVSRFSGLQKELAHQLRNHHIDQVKIRSQFPFGHVYLTTGKDNFISRFIAYCGYDFKAVDMKMTMSPVTGVNGYLNIDSLVASGMQLDTIRALVKTEGDTIRYAARVQNNKHNPQYVFRAQVEGELQEKGSNIDARIYDAKNRLGVDVGLEALLLENGVKISLIDTHPVLGYKKFTANDDNYLMLGNDDRVSANLILKAANGMGIRIYSNDENEEALQDLTVSMSQFNLDKVLSVIPYMPDISGILDGDFHIIQTKDELSVSSNLNIDNMVYEKCPMGDVGTEFVYMPKSDGSHYVDGFLNYDGEEVATVKGTYKSEGNGYLDAEVGMEKLPLHFVNGFVPDQIMGLKGYGEGKLSLKGALSQLDVEGEVYLDSAYLVSVPYGITMRFANDPVRIIDSKLLFENFMMYANNESPLNIQGSLDFTNIEKMMLDIRMRAQNFLLIDAKENARSEAFGKAYVNFFGAMRGPVSNLKMQGKLDVLGNTDMTYVLKESELTTDTQLDELVKFTNFKSGKPVVVERPALEGLNMMLGMSIDESAHILCALNADQTNYIDLMGGGDLTMTYNSVDGIGITGKYTLNNGKMKYSLPIIPLKTFDIQDGSYIEFNGDPFNPTLNITATENVRTTVNEGQGTGRSVDFICGVKLSQTLNKPGIQFIVSSPNDATLQDELNTMSIEERGKIAITMLASGMYLANGNTNSFSMNSALTSFLNSEINNIAGSAMRSVGVDVGMSVDNSTNAAGGMHTDYNFKFAKRFFNNRLSFSVGGKVSTGAEMENAANNDDVFFNNIELQYRLNEGASQYIRAFYNNNTYDWLEGLIGEYGVGFKWQRKLQHFKDIFRFKTDKQQIPAAPMEKNPAVKKSTNEKKDTMEKSRTKDFDPLKLNEK</sequence>
<dbReference type="PANTHER" id="PTHR36985:SF1">
    <property type="entry name" value="TRANSLOCATION AND ASSEMBLY MODULE SUBUNIT TAMB"/>
    <property type="match status" value="1"/>
</dbReference>
<evidence type="ECO:0000313" key="8">
    <source>
        <dbReference type="EMBL" id="EFB35526.1"/>
    </source>
</evidence>
<dbReference type="GO" id="GO:0005886">
    <property type="term" value="C:plasma membrane"/>
    <property type="evidence" value="ECO:0007669"/>
    <property type="project" value="InterPro"/>
</dbReference>
<protein>
    <recommendedName>
        <fullName evidence="7">Translocation and assembly module TamB C-terminal domain-containing protein</fullName>
    </recommendedName>
</protein>
<keyword evidence="2 6" id="KW-0812">Transmembrane</keyword>
<reference evidence="8" key="1">
    <citation type="submission" date="2009-11" db="EMBL/GenBank/DDBJ databases">
        <authorList>
            <person name="Weinstock G."/>
            <person name="Sodergren E."/>
            <person name="Clifton S."/>
            <person name="Fulton L."/>
            <person name="Fulton B."/>
            <person name="Courtney L."/>
            <person name="Fronick C."/>
            <person name="Harrison M."/>
            <person name="Strong C."/>
            <person name="Farmer C."/>
            <person name="Delahaunty K."/>
            <person name="Markovic C."/>
            <person name="Hall O."/>
            <person name="Minx P."/>
            <person name="Tomlinson C."/>
            <person name="Mitreva M."/>
            <person name="Nelson J."/>
            <person name="Hou S."/>
            <person name="Wollam A."/>
            <person name="Pepin K.H."/>
            <person name="Johnson M."/>
            <person name="Bhonagiri V."/>
            <person name="Nash W.E."/>
            <person name="Warren W."/>
            <person name="Chinwalla A."/>
            <person name="Mardis E.R."/>
            <person name="Wilson R.K."/>
        </authorList>
    </citation>
    <scope>NUCLEOTIDE SEQUENCE [LARGE SCALE GENOMIC DNA]</scope>
    <source>
        <strain evidence="8">DSM 18205</strain>
    </source>
</reference>
<gene>
    <name evidence="8" type="ORF">PREVCOP_05194</name>
</gene>
<evidence type="ECO:0000256" key="2">
    <source>
        <dbReference type="ARBA" id="ARBA00022692"/>
    </source>
</evidence>
<comment type="subcellular location">
    <subcellularLocation>
        <location evidence="1">Membrane</location>
        <topology evidence="1">Single-pass membrane protein</topology>
    </subcellularLocation>
</comment>
<dbReference type="InterPro" id="IPR007452">
    <property type="entry name" value="TamB_C"/>
</dbReference>
<dbReference type="HOGENOM" id="CLU_002997_0_0_10"/>
<keyword evidence="4 6" id="KW-0472">Membrane</keyword>
<feature type="compositionally biased region" description="Basic and acidic residues" evidence="5">
    <location>
        <begin position="1564"/>
        <end position="1588"/>
    </location>
</feature>
<dbReference type="EMBL" id="ACBX02000015">
    <property type="protein sequence ID" value="EFB35526.1"/>
    <property type="molecule type" value="Genomic_DNA"/>
</dbReference>
<proteinExistence type="predicted"/>
<dbReference type="PaxDb" id="537011-PREVCOP_05194"/>
<feature type="region of interest" description="Disordered" evidence="5">
    <location>
        <begin position="1548"/>
        <end position="1588"/>
    </location>
</feature>
<evidence type="ECO:0000256" key="4">
    <source>
        <dbReference type="ARBA" id="ARBA00023136"/>
    </source>
</evidence>
<dbReference type="STRING" id="537011.PREVCOP_05194"/>
<feature type="domain" description="Translocation and assembly module TamB C-terminal" evidence="7">
    <location>
        <begin position="1115"/>
        <end position="1531"/>
    </location>
</feature>
<evidence type="ECO:0000256" key="3">
    <source>
        <dbReference type="ARBA" id="ARBA00022989"/>
    </source>
</evidence>